<name>A0A381TBH4_9ZZZZ</name>
<dbReference type="EMBL" id="UINC01004131">
    <property type="protein sequence ID" value="SVA12047.1"/>
    <property type="molecule type" value="Genomic_DNA"/>
</dbReference>
<organism evidence="2">
    <name type="scientific">marine metagenome</name>
    <dbReference type="NCBI Taxonomy" id="408172"/>
    <lineage>
        <taxon>unclassified sequences</taxon>
        <taxon>metagenomes</taxon>
        <taxon>ecological metagenomes</taxon>
    </lineage>
</organism>
<reference evidence="2" key="1">
    <citation type="submission" date="2018-05" db="EMBL/GenBank/DDBJ databases">
        <authorList>
            <person name="Lanie J.A."/>
            <person name="Ng W.-L."/>
            <person name="Kazmierczak K.M."/>
            <person name="Andrzejewski T.M."/>
            <person name="Davidsen T.M."/>
            <person name="Wayne K.J."/>
            <person name="Tettelin H."/>
            <person name="Glass J.I."/>
            <person name="Rusch D."/>
            <person name="Podicherti R."/>
            <person name="Tsui H.-C.T."/>
            <person name="Winkler M.E."/>
        </authorList>
    </citation>
    <scope>NUCLEOTIDE SEQUENCE</scope>
</reference>
<dbReference type="PROSITE" id="PS51353">
    <property type="entry name" value="ARSC"/>
    <property type="match status" value="1"/>
</dbReference>
<evidence type="ECO:0000313" key="2">
    <source>
        <dbReference type="EMBL" id="SVA12047.1"/>
    </source>
</evidence>
<dbReference type="SUPFAM" id="SSF52833">
    <property type="entry name" value="Thioredoxin-like"/>
    <property type="match status" value="1"/>
</dbReference>
<dbReference type="PANTHER" id="PTHR30041:SF4">
    <property type="entry name" value="ARSENATE REDUCTASE"/>
    <property type="match status" value="1"/>
</dbReference>
<dbReference type="InterPro" id="IPR006660">
    <property type="entry name" value="Arsenate_reductase-like"/>
</dbReference>
<dbReference type="InterPro" id="IPR036249">
    <property type="entry name" value="Thioredoxin-like_sf"/>
</dbReference>
<protein>
    <recommendedName>
        <fullName evidence="3">Arsenate reductase</fullName>
    </recommendedName>
</protein>
<evidence type="ECO:0000256" key="1">
    <source>
        <dbReference type="ARBA" id="ARBA00023002"/>
    </source>
</evidence>
<dbReference type="Gene3D" id="3.40.30.10">
    <property type="entry name" value="Glutaredoxin"/>
    <property type="match status" value="1"/>
</dbReference>
<dbReference type="GO" id="GO:0008794">
    <property type="term" value="F:arsenate reductase (glutaredoxin) activity"/>
    <property type="evidence" value="ECO:0007669"/>
    <property type="project" value="InterPro"/>
</dbReference>
<dbReference type="AlphaFoldDB" id="A0A381TBH4"/>
<dbReference type="PANTHER" id="PTHR30041">
    <property type="entry name" value="ARSENATE REDUCTASE"/>
    <property type="match status" value="1"/>
</dbReference>
<proteinExistence type="predicted"/>
<gene>
    <name evidence="2" type="ORF">METZ01_LOCUS64901</name>
</gene>
<dbReference type="Pfam" id="PF03960">
    <property type="entry name" value="ArsC"/>
    <property type="match status" value="1"/>
</dbReference>
<dbReference type="CDD" id="cd03034">
    <property type="entry name" value="ArsC_ArsC"/>
    <property type="match status" value="1"/>
</dbReference>
<sequence length="114" mass="13618">MMKIYHNSRCRKSRKALEILRTENIEFEIIEYLKDNLTKNQLQNLINKLGIEPINLVRKNEQIWKENFKNKEFTSDEIIQILSDNPKLIERPIVELNDKAIIGRPPENIFDLLK</sequence>
<accession>A0A381TBH4</accession>
<dbReference type="NCBIfam" id="TIGR00014">
    <property type="entry name" value="arsC"/>
    <property type="match status" value="1"/>
</dbReference>
<keyword evidence="1" id="KW-0560">Oxidoreductase</keyword>
<evidence type="ECO:0008006" key="3">
    <source>
        <dbReference type="Google" id="ProtNLM"/>
    </source>
</evidence>
<dbReference type="InterPro" id="IPR006659">
    <property type="entry name" value="Arsenate_reductase"/>
</dbReference>